<reference evidence="1 2" key="1">
    <citation type="submission" date="2018-07" db="EMBL/GenBank/DDBJ databases">
        <title>Lottiidibacillus patelloidae gen. nov., sp. nov., isolated from the intestinal tract of a marine limpet and the reclassification of B. taeanensis BH030017T, B. algicola KMM 3737T and B. hwajinpoensis SW-72T as genus Lottiidibacillus.</title>
        <authorList>
            <person name="Liu R."/>
            <person name="Huang Z."/>
        </authorList>
    </citation>
    <scope>NUCLEOTIDE SEQUENCE [LARGE SCALE GENOMIC DNA]</scope>
    <source>
        <strain evidence="1 2">BH030017</strain>
    </source>
</reference>
<dbReference type="Pfam" id="PF01263">
    <property type="entry name" value="Aldose_epim"/>
    <property type="match status" value="1"/>
</dbReference>
<dbReference type="PANTHER" id="PTHR10091">
    <property type="entry name" value="ALDOSE-1-EPIMERASE"/>
    <property type="match status" value="1"/>
</dbReference>
<gene>
    <name evidence="1" type="ORF">DS031_09385</name>
</gene>
<dbReference type="InterPro" id="IPR014718">
    <property type="entry name" value="GH-type_carb-bd"/>
</dbReference>
<dbReference type="GO" id="GO:0004034">
    <property type="term" value="F:aldose 1-epimerase activity"/>
    <property type="evidence" value="ECO:0007669"/>
    <property type="project" value="TreeGrafter"/>
</dbReference>
<dbReference type="InterPro" id="IPR011013">
    <property type="entry name" value="Gal_mutarotase_sf_dom"/>
</dbReference>
<dbReference type="AlphaFoldDB" id="A0A366XVY9"/>
<dbReference type="InterPro" id="IPR008183">
    <property type="entry name" value="Aldose_1/G6P_1-epimerase"/>
</dbReference>
<accession>A0A366XVY9</accession>
<dbReference type="GO" id="GO:0030246">
    <property type="term" value="F:carbohydrate binding"/>
    <property type="evidence" value="ECO:0007669"/>
    <property type="project" value="InterPro"/>
</dbReference>
<evidence type="ECO:0000313" key="1">
    <source>
        <dbReference type="EMBL" id="RBW69738.1"/>
    </source>
</evidence>
<dbReference type="OrthoDB" id="9795355at2"/>
<keyword evidence="2" id="KW-1185">Reference proteome</keyword>
<dbReference type="GO" id="GO:0006006">
    <property type="term" value="P:glucose metabolic process"/>
    <property type="evidence" value="ECO:0007669"/>
    <property type="project" value="TreeGrafter"/>
</dbReference>
<protein>
    <submittedName>
        <fullName evidence="1">Aldose 1-epimerase</fullName>
    </submittedName>
</protein>
<comment type="caution">
    <text evidence="1">The sequence shown here is derived from an EMBL/GenBank/DDBJ whole genome shotgun (WGS) entry which is preliminary data.</text>
</comment>
<proteinExistence type="predicted"/>
<sequence length="324" mass="37115">MKGYVENTMFFEEPALKAGNEQFEITIVPGWGSNLISFIEKKSNQELLRVPQSADEYKEKPVLYGTPLLFPPNRISGGTFIFNNHSYQFDVNERDKNNHIHGFVMTRKWEVIKAEASDNKAVIETEFNSLKHEDVLRQFPHPFIIRMTYVLDENRLQKSATIINNSNDPFPWGFGFHTSFLFPEEVCSFSLTAQKRWTLNDRFLPTGDLTEIPYIEQLTSGMSLQDMLLDDVFLSSAKEGGRNEAVLLNEETGIEIAYSADGNFKNWVVYNDNGKQGFVCPEPYTWVTNAPNLNLPREITGLQVLEPGEKKVLKTEISFSYKTK</sequence>
<organism evidence="1 2">
    <name type="scientific">Bacillus taeanensis</name>
    <dbReference type="NCBI Taxonomy" id="273032"/>
    <lineage>
        <taxon>Bacteria</taxon>
        <taxon>Bacillati</taxon>
        <taxon>Bacillota</taxon>
        <taxon>Bacilli</taxon>
        <taxon>Bacillales</taxon>
        <taxon>Bacillaceae</taxon>
        <taxon>Bacillus</taxon>
    </lineage>
</organism>
<dbReference type="PANTHER" id="PTHR10091:SF0">
    <property type="entry name" value="GALACTOSE MUTAROTASE"/>
    <property type="match status" value="1"/>
</dbReference>
<dbReference type="RefSeq" id="WP_113805821.1">
    <property type="nucleotide sequence ID" value="NZ_QOCW01000008.1"/>
</dbReference>
<dbReference type="Proteomes" id="UP000253314">
    <property type="component" value="Unassembled WGS sequence"/>
</dbReference>
<name>A0A366XVY9_9BACI</name>
<dbReference type="GO" id="GO:0033499">
    <property type="term" value="P:galactose catabolic process via UDP-galactose, Leloir pathway"/>
    <property type="evidence" value="ECO:0007669"/>
    <property type="project" value="TreeGrafter"/>
</dbReference>
<dbReference type="GO" id="GO:0005737">
    <property type="term" value="C:cytoplasm"/>
    <property type="evidence" value="ECO:0007669"/>
    <property type="project" value="TreeGrafter"/>
</dbReference>
<dbReference type="SUPFAM" id="SSF74650">
    <property type="entry name" value="Galactose mutarotase-like"/>
    <property type="match status" value="1"/>
</dbReference>
<dbReference type="Gene3D" id="2.70.98.10">
    <property type="match status" value="1"/>
</dbReference>
<dbReference type="CDD" id="cd01081">
    <property type="entry name" value="Aldose_epim"/>
    <property type="match status" value="1"/>
</dbReference>
<dbReference type="EMBL" id="QOCW01000008">
    <property type="protein sequence ID" value="RBW69738.1"/>
    <property type="molecule type" value="Genomic_DNA"/>
</dbReference>
<evidence type="ECO:0000313" key="2">
    <source>
        <dbReference type="Proteomes" id="UP000253314"/>
    </source>
</evidence>